<dbReference type="PROSITE" id="PS50811">
    <property type="entry name" value="WRKY"/>
    <property type="match status" value="1"/>
</dbReference>
<evidence type="ECO:0000256" key="6">
    <source>
        <dbReference type="SAM" id="Coils"/>
    </source>
</evidence>
<feature type="region of interest" description="Disordered" evidence="7">
    <location>
        <begin position="199"/>
        <end position="236"/>
    </location>
</feature>
<dbReference type="InterPro" id="IPR036576">
    <property type="entry name" value="WRKY_dom_sf"/>
</dbReference>
<dbReference type="InterPro" id="IPR044810">
    <property type="entry name" value="WRKY_plant"/>
</dbReference>
<reference evidence="9" key="1">
    <citation type="submission" date="2020-07" db="EMBL/GenBank/DDBJ databases">
        <authorList>
            <person name="Lin J."/>
        </authorList>
    </citation>
    <scope>NUCLEOTIDE SEQUENCE</scope>
</reference>
<feature type="compositionally biased region" description="Polar residues" evidence="7">
    <location>
        <begin position="199"/>
        <end position="218"/>
    </location>
</feature>
<evidence type="ECO:0000259" key="8">
    <source>
        <dbReference type="PROSITE" id="PS50811"/>
    </source>
</evidence>
<dbReference type="SUPFAM" id="SSF118290">
    <property type="entry name" value="WRKY DNA-binding domain"/>
    <property type="match status" value="1"/>
</dbReference>
<evidence type="ECO:0000256" key="5">
    <source>
        <dbReference type="ARBA" id="ARBA00023242"/>
    </source>
</evidence>
<dbReference type="AlphaFoldDB" id="A0A6V7NZE0"/>
<dbReference type="GO" id="GO:0005634">
    <property type="term" value="C:nucleus"/>
    <property type="evidence" value="ECO:0007669"/>
    <property type="project" value="UniProtKB-SubCell"/>
</dbReference>
<name>A0A6V7NZE0_ANACO</name>
<evidence type="ECO:0000256" key="1">
    <source>
        <dbReference type="ARBA" id="ARBA00004123"/>
    </source>
</evidence>
<comment type="subcellular location">
    <subcellularLocation>
        <location evidence="1">Nucleus</location>
    </subcellularLocation>
</comment>
<keyword evidence="4" id="KW-0804">Transcription</keyword>
<organism evidence="9">
    <name type="scientific">Ananas comosus var. bracteatus</name>
    <name type="common">red pineapple</name>
    <dbReference type="NCBI Taxonomy" id="296719"/>
    <lineage>
        <taxon>Eukaryota</taxon>
        <taxon>Viridiplantae</taxon>
        <taxon>Streptophyta</taxon>
        <taxon>Embryophyta</taxon>
        <taxon>Tracheophyta</taxon>
        <taxon>Spermatophyta</taxon>
        <taxon>Magnoliopsida</taxon>
        <taxon>Liliopsida</taxon>
        <taxon>Poales</taxon>
        <taxon>Bromeliaceae</taxon>
        <taxon>Bromelioideae</taxon>
        <taxon>Ananas</taxon>
    </lineage>
</organism>
<evidence type="ECO:0000256" key="4">
    <source>
        <dbReference type="ARBA" id="ARBA00023163"/>
    </source>
</evidence>
<dbReference type="PANTHER" id="PTHR31429">
    <property type="entry name" value="WRKY TRANSCRIPTION FACTOR 36-RELATED"/>
    <property type="match status" value="1"/>
</dbReference>
<dbReference type="Pfam" id="PF03106">
    <property type="entry name" value="WRKY"/>
    <property type="match status" value="1"/>
</dbReference>
<dbReference type="Gene3D" id="2.20.25.80">
    <property type="entry name" value="WRKY domain"/>
    <property type="match status" value="1"/>
</dbReference>
<sequence length="289" mass="32653">MSSFLGSNLRPKISGALDFPMIVIRDNESGAEKRRVVDEMDFFSSEKKERVDRERKKESDANVPDLRIKKEDLTINMGLHVASRNSVIDRSVDDGLLSNEEEKETKAELAAVRAELGRMNEENQRLKNMLSHVTENYNSLHMHLITLMQQKNQAIHEVNGEKIIESAKKGYEGAIMLRQFIALDLRLRSGAFVREESPDQVSQSWSKGTKLMSPTKSSDQVHEATMRKTRVSVRARSEAPMISDGCQWRKYGQKMAKGNPCPRPTTAAPWPPAAPSANKCKDVRRTVLC</sequence>
<dbReference type="InterPro" id="IPR003657">
    <property type="entry name" value="WRKY_dom"/>
</dbReference>
<feature type="region of interest" description="Disordered" evidence="7">
    <location>
        <begin position="257"/>
        <end position="276"/>
    </location>
</feature>
<dbReference type="GO" id="GO:0003700">
    <property type="term" value="F:DNA-binding transcription factor activity"/>
    <property type="evidence" value="ECO:0007669"/>
    <property type="project" value="InterPro"/>
</dbReference>
<evidence type="ECO:0000256" key="7">
    <source>
        <dbReference type="SAM" id="MobiDB-lite"/>
    </source>
</evidence>
<dbReference type="GO" id="GO:0043565">
    <property type="term" value="F:sequence-specific DNA binding"/>
    <property type="evidence" value="ECO:0007669"/>
    <property type="project" value="InterPro"/>
</dbReference>
<dbReference type="EMBL" id="LR862143">
    <property type="protein sequence ID" value="CAD1823929.1"/>
    <property type="molecule type" value="Genomic_DNA"/>
</dbReference>
<protein>
    <recommendedName>
        <fullName evidence="8">WRKY domain-containing protein</fullName>
    </recommendedName>
</protein>
<dbReference type="SMART" id="SM00774">
    <property type="entry name" value="WRKY"/>
    <property type="match status" value="1"/>
</dbReference>
<keyword evidence="6" id="KW-0175">Coiled coil</keyword>
<keyword evidence="2" id="KW-0805">Transcription regulation</keyword>
<evidence type="ECO:0000256" key="3">
    <source>
        <dbReference type="ARBA" id="ARBA00023125"/>
    </source>
</evidence>
<proteinExistence type="predicted"/>
<dbReference type="PANTHER" id="PTHR31429:SF106">
    <property type="entry name" value="WRKY TRANSCRIPTION FACTOR 31-RELATED"/>
    <property type="match status" value="1"/>
</dbReference>
<keyword evidence="3" id="KW-0238">DNA-binding</keyword>
<gene>
    <name evidence="9" type="ORF">CB5_LOCUS7140</name>
</gene>
<keyword evidence="5" id="KW-0539">Nucleus</keyword>
<feature type="domain" description="WRKY" evidence="8">
    <location>
        <begin position="237"/>
        <end position="286"/>
    </location>
</feature>
<evidence type="ECO:0000256" key="2">
    <source>
        <dbReference type="ARBA" id="ARBA00023015"/>
    </source>
</evidence>
<evidence type="ECO:0000313" key="9">
    <source>
        <dbReference type="EMBL" id="CAD1823929.1"/>
    </source>
</evidence>
<feature type="coiled-coil region" evidence="6">
    <location>
        <begin position="102"/>
        <end position="136"/>
    </location>
</feature>
<accession>A0A6V7NZE0</accession>